<dbReference type="EMBL" id="NBIV01000006">
    <property type="protein sequence ID" value="PXF49346.1"/>
    <property type="molecule type" value="Genomic_DNA"/>
</dbReference>
<accession>A0A2V3J4G5</accession>
<proteinExistence type="predicted"/>
<dbReference type="Proteomes" id="UP000247409">
    <property type="component" value="Unassembled WGS sequence"/>
</dbReference>
<evidence type="ECO:0000313" key="2">
    <source>
        <dbReference type="Proteomes" id="UP000247409"/>
    </source>
</evidence>
<gene>
    <name evidence="1" type="ORF">BWQ96_00920</name>
</gene>
<sequence>MLALRAASLARAATSAAPIRALAITATVKDASDTSAMKFPAPSHVSIAAEAADLARQLNEFYSNPDSVIAIPDDIRESLRAEVMKKVGAVPDANISAAWANQNLQIPSEIRLGDNPLFESHQKLRDSSK</sequence>
<dbReference type="OrthoDB" id="10473544at2759"/>
<dbReference type="AlphaFoldDB" id="A0A2V3J4G5"/>
<reference evidence="1 2" key="1">
    <citation type="journal article" date="2018" name="Mol. Biol. Evol.">
        <title>Analysis of the draft genome of the red seaweed Gracilariopsis chorda provides insights into genome size evolution in Rhodophyta.</title>
        <authorList>
            <person name="Lee J."/>
            <person name="Yang E.C."/>
            <person name="Graf L."/>
            <person name="Yang J.H."/>
            <person name="Qiu H."/>
            <person name="Zel Zion U."/>
            <person name="Chan C.X."/>
            <person name="Stephens T.G."/>
            <person name="Weber A.P.M."/>
            <person name="Boo G.H."/>
            <person name="Boo S.M."/>
            <person name="Kim K.M."/>
            <person name="Shin Y."/>
            <person name="Jung M."/>
            <person name="Lee S.J."/>
            <person name="Yim H.S."/>
            <person name="Lee J.H."/>
            <person name="Bhattacharya D."/>
            <person name="Yoon H.S."/>
        </authorList>
    </citation>
    <scope>NUCLEOTIDE SEQUENCE [LARGE SCALE GENOMIC DNA]</scope>
    <source>
        <strain evidence="1 2">SKKU-2015</strain>
        <tissue evidence="1">Whole body</tissue>
    </source>
</reference>
<protein>
    <submittedName>
        <fullName evidence="1">Uncharacterized protein</fullName>
    </submittedName>
</protein>
<keyword evidence="2" id="KW-1185">Reference proteome</keyword>
<organism evidence="1 2">
    <name type="scientific">Gracilariopsis chorda</name>
    <dbReference type="NCBI Taxonomy" id="448386"/>
    <lineage>
        <taxon>Eukaryota</taxon>
        <taxon>Rhodophyta</taxon>
        <taxon>Florideophyceae</taxon>
        <taxon>Rhodymeniophycidae</taxon>
        <taxon>Gracilariales</taxon>
        <taxon>Gracilariaceae</taxon>
        <taxon>Gracilariopsis</taxon>
    </lineage>
</organism>
<evidence type="ECO:0000313" key="1">
    <source>
        <dbReference type="EMBL" id="PXF49346.1"/>
    </source>
</evidence>
<comment type="caution">
    <text evidence="1">The sequence shown here is derived from an EMBL/GenBank/DDBJ whole genome shotgun (WGS) entry which is preliminary data.</text>
</comment>
<name>A0A2V3J4G5_9FLOR</name>